<keyword evidence="2" id="KW-0813">Transport</keyword>
<dbReference type="Gene3D" id="3.40.50.300">
    <property type="entry name" value="P-loop containing nucleotide triphosphate hydrolases"/>
    <property type="match status" value="1"/>
</dbReference>
<dbReference type="InterPro" id="IPR027417">
    <property type="entry name" value="P-loop_NTPase"/>
</dbReference>
<keyword evidence="8" id="KW-1185">Reference proteome</keyword>
<evidence type="ECO:0000259" key="6">
    <source>
        <dbReference type="PROSITE" id="PS50893"/>
    </source>
</evidence>
<reference evidence="7 8" key="1">
    <citation type="submission" date="2019-08" db="EMBL/GenBank/DDBJ databases">
        <title>Hyperibacter terrae gen. nov., sp. nov. and Hyperibacter viscosus sp. nov., two new members in the family Rhodospirillaceae isolated from the rhizosphere of Hypericum perforatum.</title>
        <authorList>
            <person name="Noviana Z."/>
        </authorList>
    </citation>
    <scope>NUCLEOTIDE SEQUENCE [LARGE SCALE GENOMIC DNA]</scope>
    <source>
        <strain evidence="7 8">R5913</strain>
    </source>
</reference>
<evidence type="ECO:0000256" key="2">
    <source>
        <dbReference type="ARBA" id="ARBA00022448"/>
    </source>
</evidence>
<evidence type="ECO:0000256" key="1">
    <source>
        <dbReference type="ARBA" id="ARBA00005417"/>
    </source>
</evidence>
<accession>A0A5J6MM13</accession>
<sequence>MSVLTLTKISSGYHAPQPAIDKVSLSVESGSIVALMGPNGAGKTTTLAAVSGVLRLWSGKIELDGRRIDRGSPAEIVQAGLAQVPEGRRILPGLTVQENLAMGAYTIRSRRLVAELQDKMVTLFPVLKQKLKSPGGLLSGGEQEMLAIARALMSNPKILLLDEPSMGLAPLVVQRIFEYLVALKKDGLGILLVEQNATMALRIASYAYILERGKVVASGVPDTLSRDEGIRRAYLGA</sequence>
<keyword evidence="5" id="KW-0029">Amino-acid transport</keyword>
<dbReference type="InterPro" id="IPR003593">
    <property type="entry name" value="AAA+_ATPase"/>
</dbReference>
<proteinExistence type="inferred from homology"/>
<dbReference type="PANTHER" id="PTHR43820">
    <property type="entry name" value="HIGH-AFFINITY BRANCHED-CHAIN AMINO ACID TRANSPORT ATP-BINDING PROTEIN LIVF"/>
    <property type="match status" value="1"/>
</dbReference>
<keyword evidence="3" id="KW-0547">Nucleotide-binding</keyword>
<dbReference type="CDD" id="cd03224">
    <property type="entry name" value="ABC_TM1139_LivF_branched"/>
    <property type="match status" value="1"/>
</dbReference>
<evidence type="ECO:0000256" key="3">
    <source>
        <dbReference type="ARBA" id="ARBA00022741"/>
    </source>
</evidence>
<evidence type="ECO:0000313" key="8">
    <source>
        <dbReference type="Proteomes" id="UP000326202"/>
    </source>
</evidence>
<gene>
    <name evidence="7" type="primary">livF</name>
    <name evidence="7" type="ORF">FRZ44_10630</name>
</gene>
<dbReference type="GO" id="GO:0015807">
    <property type="term" value="P:L-amino acid transport"/>
    <property type="evidence" value="ECO:0007669"/>
    <property type="project" value="TreeGrafter"/>
</dbReference>
<evidence type="ECO:0000256" key="4">
    <source>
        <dbReference type="ARBA" id="ARBA00022840"/>
    </source>
</evidence>
<organism evidence="7 8">
    <name type="scientific">Hypericibacter terrae</name>
    <dbReference type="NCBI Taxonomy" id="2602015"/>
    <lineage>
        <taxon>Bacteria</taxon>
        <taxon>Pseudomonadati</taxon>
        <taxon>Pseudomonadota</taxon>
        <taxon>Alphaproteobacteria</taxon>
        <taxon>Rhodospirillales</taxon>
        <taxon>Dongiaceae</taxon>
        <taxon>Hypericibacter</taxon>
    </lineage>
</organism>
<dbReference type="Pfam" id="PF00005">
    <property type="entry name" value="ABC_tran"/>
    <property type="match status" value="1"/>
</dbReference>
<dbReference type="OrthoDB" id="9806149at2"/>
<dbReference type="SUPFAM" id="SSF52540">
    <property type="entry name" value="P-loop containing nucleoside triphosphate hydrolases"/>
    <property type="match status" value="1"/>
</dbReference>
<dbReference type="KEGG" id="htq:FRZ44_10630"/>
<dbReference type="Proteomes" id="UP000326202">
    <property type="component" value="Chromosome"/>
</dbReference>
<dbReference type="RefSeq" id="WP_151176199.1">
    <property type="nucleotide sequence ID" value="NZ_CP042906.1"/>
</dbReference>
<dbReference type="InterPro" id="IPR052156">
    <property type="entry name" value="BCAA_Transport_ATP-bd_LivF"/>
</dbReference>
<feature type="domain" description="ABC transporter" evidence="6">
    <location>
        <begin position="1"/>
        <end position="237"/>
    </location>
</feature>
<evidence type="ECO:0000256" key="5">
    <source>
        <dbReference type="ARBA" id="ARBA00022970"/>
    </source>
</evidence>
<dbReference type="AlphaFoldDB" id="A0A5J6MM13"/>
<dbReference type="GO" id="GO:0005524">
    <property type="term" value="F:ATP binding"/>
    <property type="evidence" value="ECO:0007669"/>
    <property type="project" value="UniProtKB-KW"/>
</dbReference>
<dbReference type="EMBL" id="CP042906">
    <property type="protein sequence ID" value="QEX15776.1"/>
    <property type="molecule type" value="Genomic_DNA"/>
</dbReference>
<dbReference type="PROSITE" id="PS50893">
    <property type="entry name" value="ABC_TRANSPORTER_2"/>
    <property type="match status" value="1"/>
</dbReference>
<name>A0A5J6MM13_9PROT</name>
<dbReference type="InterPro" id="IPR003439">
    <property type="entry name" value="ABC_transporter-like_ATP-bd"/>
</dbReference>
<keyword evidence="4 7" id="KW-0067">ATP-binding</keyword>
<dbReference type="GO" id="GO:0015658">
    <property type="term" value="F:branched-chain amino acid transmembrane transporter activity"/>
    <property type="evidence" value="ECO:0007669"/>
    <property type="project" value="TreeGrafter"/>
</dbReference>
<comment type="similarity">
    <text evidence="1">Belongs to the ABC transporter superfamily.</text>
</comment>
<dbReference type="PANTHER" id="PTHR43820:SF4">
    <property type="entry name" value="HIGH-AFFINITY BRANCHED-CHAIN AMINO ACID TRANSPORT ATP-BINDING PROTEIN LIVF"/>
    <property type="match status" value="1"/>
</dbReference>
<dbReference type="SMART" id="SM00382">
    <property type="entry name" value="AAA"/>
    <property type="match status" value="1"/>
</dbReference>
<protein>
    <submittedName>
        <fullName evidence="7">ABC transporter ATP-binding protein</fullName>
    </submittedName>
</protein>
<evidence type="ECO:0000313" key="7">
    <source>
        <dbReference type="EMBL" id="QEX15776.1"/>
    </source>
</evidence>
<dbReference type="GO" id="GO:0016887">
    <property type="term" value="F:ATP hydrolysis activity"/>
    <property type="evidence" value="ECO:0007669"/>
    <property type="project" value="InterPro"/>
</dbReference>